<dbReference type="PANTHER" id="PTHR17609:SF3">
    <property type="entry name" value="SAP DOMAIN-CONTAINING PROTEIN"/>
    <property type="match status" value="1"/>
</dbReference>
<dbReference type="SMART" id="SM00355">
    <property type="entry name" value="ZnF_C2H2"/>
    <property type="match status" value="3"/>
</dbReference>
<accession>A0A2D0R6S4</accession>
<evidence type="ECO:0000313" key="4">
    <source>
        <dbReference type="RefSeq" id="XP_017326288.1"/>
    </source>
</evidence>
<reference evidence="4" key="2">
    <citation type="submission" date="2025-08" db="UniProtKB">
        <authorList>
            <consortium name="RefSeq"/>
        </authorList>
    </citation>
    <scope>IDENTIFICATION</scope>
    <source>
        <tissue evidence="4">Blood</tissue>
    </source>
</reference>
<feature type="region of interest" description="Disordered" evidence="1">
    <location>
        <begin position="263"/>
        <end position="282"/>
    </location>
</feature>
<dbReference type="RefSeq" id="XP_017326288.1">
    <property type="nucleotide sequence ID" value="XM_017470799.3"/>
</dbReference>
<gene>
    <name evidence="4" type="primary">LOC108266961</name>
</gene>
<evidence type="ECO:0000256" key="1">
    <source>
        <dbReference type="SAM" id="MobiDB-lite"/>
    </source>
</evidence>
<sequence length="316" mass="35714">MHQSWFAIRKKNLKEVEEEESRMRKYISTGKWHEYDGVIEGRDSMSMHATVLKKGERPLISRCTRCCKLYHCPFCETYVNKSASLLSFKNHVENHFRLAVQHDDFVIVKCNLGCRDDAHFHCCYCPATVIRKVQLVTHLQKCKLKLGRTDQEADSPLIHNPSPTAQRSTVSTQTCPLPSIAKTLQTPLLTLTNSQSVTQMPPLSYPMSIHLPSAPVFALIFQSPPPISTLTAPLPQLLQTETSHPHPPLSVLASPLSVSTKISPSPTVTSTHIPPEPPVAHRPLSRPIRIKCNQCHMELNKKNLRVHIRRKHTDVK</sequence>
<keyword evidence="3" id="KW-1185">Reference proteome</keyword>
<dbReference type="InterPro" id="IPR039598">
    <property type="entry name" value="HMGXB3"/>
</dbReference>
<protein>
    <submittedName>
        <fullName evidence="4">Uncharacterized protein LOC108266961</fullName>
    </submittedName>
</protein>
<feature type="domain" description="C2H2-type" evidence="2">
    <location>
        <begin position="290"/>
        <end position="312"/>
    </location>
</feature>
<name>A0A2D0R6S4_ICTPU</name>
<feature type="domain" description="C2H2-type" evidence="2">
    <location>
        <begin position="120"/>
        <end position="140"/>
    </location>
</feature>
<feature type="compositionally biased region" description="Polar residues" evidence="1">
    <location>
        <begin position="263"/>
        <end position="272"/>
    </location>
</feature>
<evidence type="ECO:0000313" key="3">
    <source>
        <dbReference type="Proteomes" id="UP000221080"/>
    </source>
</evidence>
<dbReference type="KEGG" id="ipu:108266961"/>
<reference evidence="3" key="1">
    <citation type="journal article" date="2016" name="Nat. Commun.">
        <title>The channel catfish genome sequence provides insights into the evolution of scale formation in teleosts.</title>
        <authorList>
            <person name="Liu Z."/>
            <person name="Liu S."/>
            <person name="Yao J."/>
            <person name="Bao L."/>
            <person name="Zhang J."/>
            <person name="Li Y."/>
            <person name="Jiang C."/>
            <person name="Sun L."/>
            <person name="Wang R."/>
            <person name="Zhang Y."/>
            <person name="Zhou T."/>
            <person name="Zeng Q."/>
            <person name="Fu Q."/>
            <person name="Gao S."/>
            <person name="Li N."/>
            <person name="Koren S."/>
            <person name="Jiang Y."/>
            <person name="Zimin A."/>
            <person name="Xu P."/>
            <person name="Phillippy A.M."/>
            <person name="Geng X."/>
            <person name="Song L."/>
            <person name="Sun F."/>
            <person name="Li C."/>
            <person name="Wang X."/>
            <person name="Chen A."/>
            <person name="Jin Y."/>
            <person name="Yuan Z."/>
            <person name="Yang Y."/>
            <person name="Tan S."/>
            <person name="Peatman E."/>
            <person name="Lu J."/>
            <person name="Qin Z."/>
            <person name="Dunham R."/>
            <person name="Li Z."/>
            <person name="Sonstegard T."/>
            <person name="Feng J."/>
            <person name="Danzmann R.G."/>
            <person name="Schroeder S."/>
            <person name="Scheffler B."/>
            <person name="Duke M.V."/>
            <person name="Ballard L."/>
            <person name="Kucuktas H."/>
            <person name="Kaltenboeck L."/>
            <person name="Liu H."/>
            <person name="Armbruster J."/>
            <person name="Xie Y."/>
            <person name="Kirby M.L."/>
            <person name="Tian Y."/>
            <person name="Flanagan M.E."/>
            <person name="Mu W."/>
            <person name="Waldbieser G.C."/>
        </authorList>
    </citation>
    <scope>NUCLEOTIDE SEQUENCE [LARGE SCALE GENOMIC DNA]</scope>
    <source>
        <strain evidence="3">SDA103</strain>
    </source>
</reference>
<dbReference type="OrthoDB" id="6159302at2759"/>
<evidence type="ECO:0000259" key="2">
    <source>
        <dbReference type="SMART" id="SM00355"/>
    </source>
</evidence>
<organism evidence="3 4">
    <name type="scientific">Ictalurus punctatus</name>
    <name type="common">Channel catfish</name>
    <name type="synonym">Silurus punctatus</name>
    <dbReference type="NCBI Taxonomy" id="7998"/>
    <lineage>
        <taxon>Eukaryota</taxon>
        <taxon>Metazoa</taxon>
        <taxon>Chordata</taxon>
        <taxon>Craniata</taxon>
        <taxon>Vertebrata</taxon>
        <taxon>Euteleostomi</taxon>
        <taxon>Actinopterygii</taxon>
        <taxon>Neopterygii</taxon>
        <taxon>Teleostei</taxon>
        <taxon>Ostariophysi</taxon>
        <taxon>Siluriformes</taxon>
        <taxon>Ictaluridae</taxon>
        <taxon>Ictalurus</taxon>
    </lineage>
</organism>
<dbReference type="AlphaFoldDB" id="A0A2D0R6S4"/>
<dbReference type="InterPro" id="IPR013087">
    <property type="entry name" value="Znf_C2H2_type"/>
</dbReference>
<dbReference type="GeneID" id="108266961"/>
<proteinExistence type="predicted"/>
<dbReference type="Proteomes" id="UP000221080">
    <property type="component" value="Chromosome 6"/>
</dbReference>
<dbReference type="PANTHER" id="PTHR17609">
    <property type="entry name" value="HMG DOMAIN-CONTAINING PROTEIN 3"/>
    <property type="match status" value="1"/>
</dbReference>
<feature type="domain" description="C2H2-type" evidence="2">
    <location>
        <begin position="70"/>
        <end position="95"/>
    </location>
</feature>